<gene>
    <name evidence="9" type="ORF">Q4F26_01555</name>
</gene>
<dbReference type="Proteomes" id="UP001171751">
    <property type="component" value="Unassembled WGS sequence"/>
</dbReference>
<evidence type="ECO:0000256" key="1">
    <source>
        <dbReference type="ARBA" id="ARBA00004141"/>
    </source>
</evidence>
<dbReference type="EC" id="2.7.8.-" evidence="9"/>
<evidence type="ECO:0000313" key="10">
    <source>
        <dbReference type="Proteomes" id="UP001171751"/>
    </source>
</evidence>
<dbReference type="InterPro" id="IPR017475">
    <property type="entry name" value="EPS_sugar_tfrase"/>
</dbReference>
<evidence type="ECO:0000256" key="4">
    <source>
        <dbReference type="ARBA" id="ARBA00022692"/>
    </source>
</evidence>
<evidence type="ECO:0000256" key="3">
    <source>
        <dbReference type="ARBA" id="ARBA00022679"/>
    </source>
</evidence>
<reference evidence="9" key="1">
    <citation type="submission" date="2023-07" db="EMBL/GenBank/DDBJ databases">
        <title>Between Cages and Wild: Unraveling the Impact of Captivity on Animal Microbiomes and Antimicrobial Resistance.</title>
        <authorList>
            <person name="Schmartz G.P."/>
            <person name="Rehner J."/>
            <person name="Schuff M.J."/>
            <person name="Becker S.L."/>
            <person name="Kravczyk M."/>
            <person name="Gurevich A."/>
            <person name="Francke R."/>
            <person name="Mueller R."/>
            <person name="Keller V."/>
            <person name="Keller A."/>
        </authorList>
    </citation>
    <scope>NUCLEOTIDE SEQUENCE</scope>
    <source>
        <strain evidence="9">S39M_St_73</strain>
    </source>
</reference>
<comment type="subcellular location">
    <subcellularLocation>
        <location evidence="1">Membrane</location>
        <topology evidence="1">Multi-pass membrane protein</topology>
    </subcellularLocation>
</comment>
<dbReference type="GO" id="GO:0016780">
    <property type="term" value="F:phosphotransferase activity, for other substituted phosphate groups"/>
    <property type="evidence" value="ECO:0007669"/>
    <property type="project" value="TreeGrafter"/>
</dbReference>
<feature type="domain" description="Bacterial sugar transferase" evidence="8">
    <location>
        <begin position="253"/>
        <end position="433"/>
    </location>
</feature>
<sequence>MPQSGGFNRTIKIIIGIIDVIIYHLSFVLAFNIRYRIINYSNWSDYINALPWIMVTFVLMNILFGMYVLYDKRDIDFITTTTITQFMMTVIIMAFTFLGRWFAFPRTIVVISFVISTVLLLVWRLIVLRIYWSTSGTSRVMIIGGEAEAKQALYSFIQADSKQYKVNALNVSNHYTNVVENLDETDVYYLLEDIDEAEQSRIISLLTFQEKRIFLSSDFQNITLMDNKVMNIDDESIIAVSRFEIPPENDLIKRIFDLMLSIMMLIVTSPILLVTALAVKLDSKGPVFYRQTRITRGGKEFDVLKFRSMRQDAEKLSGPVLAQEDDPRVTKVGRIIRSLRIDELPQLFNVLKGEMSLVGPRPERPYFVDQFIDRNQYYALRHHVRAGITGYAQVYGKYSTNFTNKLRFDLLYIKNYSIGLDLQILFQTVKILFDKVSSQGVTEEESGEVKLPEGVSIYE</sequence>
<name>A0AA43RKA3_9LACT</name>
<dbReference type="PANTHER" id="PTHR30576:SF0">
    <property type="entry name" value="UNDECAPRENYL-PHOSPHATE N-ACETYLGALACTOSAMINYL 1-PHOSPHATE TRANSFERASE-RELATED"/>
    <property type="match status" value="1"/>
</dbReference>
<dbReference type="NCBIfam" id="TIGR03025">
    <property type="entry name" value="EPS_sugtrans"/>
    <property type="match status" value="1"/>
</dbReference>
<evidence type="ECO:0000256" key="6">
    <source>
        <dbReference type="ARBA" id="ARBA00023136"/>
    </source>
</evidence>
<evidence type="ECO:0000256" key="5">
    <source>
        <dbReference type="ARBA" id="ARBA00022989"/>
    </source>
</evidence>
<evidence type="ECO:0000259" key="8">
    <source>
        <dbReference type="Pfam" id="PF02397"/>
    </source>
</evidence>
<dbReference type="GO" id="GO:0016020">
    <property type="term" value="C:membrane"/>
    <property type="evidence" value="ECO:0007669"/>
    <property type="project" value="UniProtKB-SubCell"/>
</dbReference>
<comment type="similarity">
    <text evidence="2">Belongs to the bacterial sugar transferase family.</text>
</comment>
<proteinExistence type="inferred from homology"/>
<keyword evidence="4 7" id="KW-0812">Transmembrane</keyword>
<protein>
    <submittedName>
        <fullName evidence="9">Sugar transferase</fullName>
        <ecNumber evidence="9">2.7.8.-</ecNumber>
    </submittedName>
</protein>
<dbReference type="PANTHER" id="PTHR30576">
    <property type="entry name" value="COLANIC BIOSYNTHESIS UDP-GLUCOSE LIPID CARRIER TRANSFERASE"/>
    <property type="match status" value="1"/>
</dbReference>
<keyword evidence="3 9" id="KW-0808">Transferase</keyword>
<evidence type="ECO:0000256" key="2">
    <source>
        <dbReference type="ARBA" id="ARBA00006464"/>
    </source>
</evidence>
<comment type="caution">
    <text evidence="9">The sequence shown here is derived from an EMBL/GenBank/DDBJ whole genome shotgun (WGS) entry which is preliminary data.</text>
</comment>
<feature type="transmembrane region" description="Helical" evidence="7">
    <location>
        <begin position="82"/>
        <end position="102"/>
    </location>
</feature>
<dbReference type="AlphaFoldDB" id="A0AA43RKA3"/>
<evidence type="ECO:0000313" key="9">
    <source>
        <dbReference type="EMBL" id="MDO5457008.1"/>
    </source>
</evidence>
<evidence type="ECO:0000256" key="7">
    <source>
        <dbReference type="SAM" id="Phobius"/>
    </source>
</evidence>
<keyword evidence="5 7" id="KW-1133">Transmembrane helix</keyword>
<feature type="transmembrane region" description="Helical" evidence="7">
    <location>
        <begin position="49"/>
        <end position="70"/>
    </location>
</feature>
<keyword evidence="6 7" id="KW-0472">Membrane</keyword>
<feature type="transmembrane region" description="Helical" evidence="7">
    <location>
        <begin position="108"/>
        <end position="132"/>
    </location>
</feature>
<accession>A0AA43RKA3</accession>
<feature type="transmembrane region" description="Helical" evidence="7">
    <location>
        <begin position="258"/>
        <end position="279"/>
    </location>
</feature>
<dbReference type="EMBL" id="JAUNQW010000004">
    <property type="protein sequence ID" value="MDO5457008.1"/>
    <property type="molecule type" value="Genomic_DNA"/>
</dbReference>
<organism evidence="9 10">
    <name type="scientific">Atopococcus tabaci</name>
    <dbReference type="NCBI Taxonomy" id="269774"/>
    <lineage>
        <taxon>Bacteria</taxon>
        <taxon>Bacillati</taxon>
        <taxon>Bacillota</taxon>
        <taxon>Bacilli</taxon>
        <taxon>Lactobacillales</taxon>
        <taxon>Carnobacteriaceae</taxon>
        <taxon>Atopococcus</taxon>
    </lineage>
</organism>
<dbReference type="Pfam" id="PF02397">
    <property type="entry name" value="Bac_transf"/>
    <property type="match status" value="1"/>
</dbReference>
<keyword evidence="10" id="KW-1185">Reference proteome</keyword>
<dbReference type="InterPro" id="IPR003362">
    <property type="entry name" value="Bact_transf"/>
</dbReference>
<feature type="transmembrane region" description="Helical" evidence="7">
    <location>
        <begin position="12"/>
        <end position="37"/>
    </location>
</feature>